<dbReference type="Proteomes" id="UP000530928">
    <property type="component" value="Unassembled WGS sequence"/>
</dbReference>
<evidence type="ECO:0008006" key="4">
    <source>
        <dbReference type="Google" id="ProtNLM"/>
    </source>
</evidence>
<comment type="caution">
    <text evidence="2">The sequence shown here is derived from an EMBL/GenBank/DDBJ whole genome shotgun (WGS) entry which is preliminary data.</text>
</comment>
<dbReference type="EMBL" id="JACDUR010000013">
    <property type="protein sequence ID" value="MBA2897802.1"/>
    <property type="molecule type" value="Genomic_DNA"/>
</dbReference>
<evidence type="ECO:0000256" key="1">
    <source>
        <dbReference type="SAM" id="MobiDB-lite"/>
    </source>
</evidence>
<feature type="region of interest" description="Disordered" evidence="1">
    <location>
        <begin position="365"/>
        <end position="393"/>
    </location>
</feature>
<accession>A0A7W0HW72</accession>
<reference evidence="2 3" key="1">
    <citation type="submission" date="2020-07" db="EMBL/GenBank/DDBJ databases">
        <title>Genomic Encyclopedia of Type Strains, Phase IV (KMG-IV): sequencing the most valuable type-strain genomes for metagenomic binning, comparative biology and taxonomic classification.</title>
        <authorList>
            <person name="Goeker M."/>
        </authorList>
    </citation>
    <scope>NUCLEOTIDE SEQUENCE [LARGE SCALE GENOMIC DNA]</scope>
    <source>
        <strain evidence="2 3">DSM 45533</strain>
    </source>
</reference>
<gene>
    <name evidence="2" type="ORF">HNR30_009208</name>
</gene>
<evidence type="ECO:0000313" key="2">
    <source>
        <dbReference type="EMBL" id="MBA2897802.1"/>
    </source>
</evidence>
<proteinExistence type="predicted"/>
<dbReference type="AlphaFoldDB" id="A0A7W0HW72"/>
<feature type="compositionally biased region" description="Basic and acidic residues" evidence="1">
    <location>
        <begin position="382"/>
        <end position="393"/>
    </location>
</feature>
<organism evidence="2 3">
    <name type="scientific">Nonomuraea soli</name>
    <dbReference type="NCBI Taxonomy" id="1032476"/>
    <lineage>
        <taxon>Bacteria</taxon>
        <taxon>Bacillati</taxon>
        <taxon>Actinomycetota</taxon>
        <taxon>Actinomycetes</taxon>
        <taxon>Streptosporangiales</taxon>
        <taxon>Streptosporangiaceae</taxon>
        <taxon>Nonomuraea</taxon>
    </lineage>
</organism>
<feature type="region of interest" description="Disordered" evidence="1">
    <location>
        <begin position="54"/>
        <end position="78"/>
    </location>
</feature>
<protein>
    <recommendedName>
        <fullName evidence="4">Core-binding (CB) domain-containing protein</fullName>
    </recommendedName>
</protein>
<dbReference type="RefSeq" id="WP_181616474.1">
    <property type="nucleotide sequence ID" value="NZ_BAABAM010000015.1"/>
</dbReference>
<name>A0A7W0HW72_9ACTN</name>
<feature type="compositionally biased region" description="Polar residues" evidence="1">
    <location>
        <begin position="57"/>
        <end position="76"/>
    </location>
</feature>
<keyword evidence="3" id="KW-1185">Reference proteome</keyword>
<evidence type="ECO:0000313" key="3">
    <source>
        <dbReference type="Proteomes" id="UP000530928"/>
    </source>
</evidence>
<sequence>MILRTDLLAAPPTPSIGQTTGQTIDQITNSAAALNLPPAATQMFQHILAKLPAPSPRNRSATSAPSGEPVTPSNGNAPVADSRNLTIAWLAARSPYTRINCLATLASWIDYVRMPTYNDLEVEGGWVEGWLDHCLHAARDNRAQPALVLGNHLRTLRSWYKFLIQHGAWHSAPTVRVRAPVHRPTPRQAALSRAAGAVIVEIARAAAELQATDETAWRDYTIVAAQFYTPAPDATLAHISFADVVGLHTGGTVSVWTGEMSPARTLIDLPDTVALPLRTYLGVRAHRENAPPYTRAEAPMFCTVPPPGAPTSPATPLTSQRIGLIVKSLAARGGLPGLTRLTLGPTPPTHPAATPIPIRVHREPADATNPADHMPVASADSSHAHEADLRAEG</sequence>
<feature type="region of interest" description="Disordered" evidence="1">
    <location>
        <begin position="1"/>
        <end position="20"/>
    </location>
</feature>